<comment type="caution">
    <text evidence="2">The sequence shown here is derived from an EMBL/GenBank/DDBJ whole genome shotgun (WGS) entry which is preliminary data.</text>
</comment>
<dbReference type="Proteomes" id="UP000807306">
    <property type="component" value="Unassembled WGS sequence"/>
</dbReference>
<dbReference type="AlphaFoldDB" id="A0A9P6ESZ0"/>
<proteinExistence type="predicted"/>
<dbReference type="EMBL" id="MU157826">
    <property type="protein sequence ID" value="KAF9534297.1"/>
    <property type="molecule type" value="Genomic_DNA"/>
</dbReference>
<evidence type="ECO:0000313" key="3">
    <source>
        <dbReference type="Proteomes" id="UP000807306"/>
    </source>
</evidence>
<evidence type="ECO:0000313" key="2">
    <source>
        <dbReference type="EMBL" id="KAF9534297.1"/>
    </source>
</evidence>
<name>A0A9P6ESZ0_9AGAR</name>
<keyword evidence="3" id="KW-1185">Reference proteome</keyword>
<protein>
    <recommendedName>
        <fullName evidence="4">Transmembrane protein</fullName>
    </recommendedName>
</protein>
<accession>A0A9P6ESZ0</accession>
<keyword evidence="1" id="KW-1133">Transmembrane helix</keyword>
<reference evidence="2" key="1">
    <citation type="submission" date="2020-11" db="EMBL/GenBank/DDBJ databases">
        <authorList>
            <consortium name="DOE Joint Genome Institute"/>
            <person name="Ahrendt S."/>
            <person name="Riley R."/>
            <person name="Andreopoulos W."/>
            <person name="Labutti K."/>
            <person name="Pangilinan J."/>
            <person name="Ruiz-Duenas F.J."/>
            <person name="Barrasa J.M."/>
            <person name="Sanchez-Garcia M."/>
            <person name="Camarero S."/>
            <person name="Miyauchi S."/>
            <person name="Serrano A."/>
            <person name="Linde D."/>
            <person name="Babiker R."/>
            <person name="Drula E."/>
            <person name="Ayuso-Fernandez I."/>
            <person name="Pacheco R."/>
            <person name="Padilla G."/>
            <person name="Ferreira P."/>
            <person name="Barriuso J."/>
            <person name="Kellner H."/>
            <person name="Castanera R."/>
            <person name="Alfaro M."/>
            <person name="Ramirez L."/>
            <person name="Pisabarro A.G."/>
            <person name="Kuo A."/>
            <person name="Tritt A."/>
            <person name="Lipzen A."/>
            <person name="He G."/>
            <person name="Yan M."/>
            <person name="Ng V."/>
            <person name="Cullen D."/>
            <person name="Martin F."/>
            <person name="Rosso M.-N."/>
            <person name="Henrissat B."/>
            <person name="Hibbett D."/>
            <person name="Martinez A.T."/>
            <person name="Grigoriev I.V."/>
        </authorList>
    </citation>
    <scope>NUCLEOTIDE SEQUENCE</scope>
    <source>
        <strain evidence="2">CBS 506.95</strain>
    </source>
</reference>
<sequence>MSSKVVSSRDHRRVRDVLQLCLLINFGGVLVFGGGGGGVGGDSGVLVVFAIRALKLLSTRTLGSHALLSSTSSAISSSRLSLSALLFLRFDIS</sequence>
<organism evidence="2 3">
    <name type="scientific">Crepidotus variabilis</name>
    <dbReference type="NCBI Taxonomy" id="179855"/>
    <lineage>
        <taxon>Eukaryota</taxon>
        <taxon>Fungi</taxon>
        <taxon>Dikarya</taxon>
        <taxon>Basidiomycota</taxon>
        <taxon>Agaricomycotina</taxon>
        <taxon>Agaricomycetes</taxon>
        <taxon>Agaricomycetidae</taxon>
        <taxon>Agaricales</taxon>
        <taxon>Agaricineae</taxon>
        <taxon>Crepidotaceae</taxon>
        <taxon>Crepidotus</taxon>
    </lineage>
</organism>
<keyword evidence="1" id="KW-0812">Transmembrane</keyword>
<keyword evidence="1" id="KW-0472">Membrane</keyword>
<evidence type="ECO:0000256" key="1">
    <source>
        <dbReference type="SAM" id="Phobius"/>
    </source>
</evidence>
<gene>
    <name evidence="2" type="ORF">CPB83DRAFT_844008</name>
</gene>
<feature type="non-terminal residue" evidence="2">
    <location>
        <position position="93"/>
    </location>
</feature>
<evidence type="ECO:0008006" key="4">
    <source>
        <dbReference type="Google" id="ProtNLM"/>
    </source>
</evidence>
<feature type="transmembrane region" description="Helical" evidence="1">
    <location>
        <begin position="21"/>
        <end position="54"/>
    </location>
</feature>